<dbReference type="Proteomes" id="UP000309340">
    <property type="component" value="Unassembled WGS sequence"/>
</dbReference>
<keyword evidence="3" id="KW-1185">Reference proteome</keyword>
<protein>
    <recommendedName>
        <fullName evidence="4">Myb-like domain-containing protein</fullName>
    </recommendedName>
</protein>
<evidence type="ECO:0008006" key="4">
    <source>
        <dbReference type="Google" id="ProtNLM"/>
    </source>
</evidence>
<dbReference type="EMBL" id="NAJQ01000926">
    <property type="protein sequence ID" value="TKA63601.1"/>
    <property type="molecule type" value="Genomic_DNA"/>
</dbReference>
<dbReference type="AlphaFoldDB" id="A0A4U0WL23"/>
<feature type="region of interest" description="Disordered" evidence="1">
    <location>
        <begin position="151"/>
        <end position="173"/>
    </location>
</feature>
<accession>A0A4U0WL23</accession>
<feature type="region of interest" description="Disordered" evidence="1">
    <location>
        <begin position="292"/>
        <end position="327"/>
    </location>
</feature>
<gene>
    <name evidence="2" type="ORF">B0A55_09772</name>
</gene>
<dbReference type="OrthoDB" id="3439209at2759"/>
<name>A0A4U0WL23_9PEZI</name>
<comment type="caution">
    <text evidence="2">The sequence shown here is derived from an EMBL/GenBank/DDBJ whole genome shotgun (WGS) entry which is preliminary data.</text>
</comment>
<proteinExistence type="predicted"/>
<reference evidence="2 3" key="1">
    <citation type="submission" date="2017-03" db="EMBL/GenBank/DDBJ databases">
        <title>Genomes of endolithic fungi from Antarctica.</title>
        <authorList>
            <person name="Coleine C."/>
            <person name="Masonjones S."/>
            <person name="Stajich J.E."/>
        </authorList>
    </citation>
    <scope>NUCLEOTIDE SEQUENCE [LARGE SCALE GENOMIC DNA]</scope>
    <source>
        <strain evidence="2 3">CCFEE 5184</strain>
    </source>
</reference>
<dbReference type="STRING" id="329884.A0A4U0WL23"/>
<evidence type="ECO:0000313" key="3">
    <source>
        <dbReference type="Proteomes" id="UP000309340"/>
    </source>
</evidence>
<organism evidence="2 3">
    <name type="scientific">Friedmanniomyces simplex</name>
    <dbReference type="NCBI Taxonomy" id="329884"/>
    <lineage>
        <taxon>Eukaryota</taxon>
        <taxon>Fungi</taxon>
        <taxon>Dikarya</taxon>
        <taxon>Ascomycota</taxon>
        <taxon>Pezizomycotina</taxon>
        <taxon>Dothideomycetes</taxon>
        <taxon>Dothideomycetidae</taxon>
        <taxon>Mycosphaerellales</taxon>
        <taxon>Teratosphaeriaceae</taxon>
        <taxon>Friedmanniomyces</taxon>
    </lineage>
</organism>
<evidence type="ECO:0000256" key="1">
    <source>
        <dbReference type="SAM" id="MobiDB-lite"/>
    </source>
</evidence>
<evidence type="ECO:0000313" key="2">
    <source>
        <dbReference type="EMBL" id="TKA63601.1"/>
    </source>
</evidence>
<sequence>MDAASFQQFLQSSMLNTLPPQTLQARQRHTHPSHQLYAIVPFAPRLCRCTMASTGAPHSFFADEMHHHRNEQTICEEFLRQPLALQPPAVPNFEFRPLLPPEVAQAPQPSAHPGNCLRLQVPGVLADAIKTEDFSPISDDDWAHASIEYEAPSPESTASIADSPVTPEFSGSAESCTDRFLGGGHHANNSVALAYAQGLGFDEKPFIPPVHHFAPPTAFHMPGYDHHPGSADLVHFAPSANPYADRAFAAFDQIYTLPAFPASGHLPDAHLIARHPTVQPPTFTGCDTFRGGDLSMSDSDETSSRGSLSPTHDRVATGVASEEDARARERDQILVQRRREGWTYRKIKDHYRFPEAEPTLRGRHRMLTKDKEERVRRPVWTRRDVQLLRSAVAHFEATTRGKLPWKKVGDWVREHGGSYRFGGSTCAKKWDQLGEGRT</sequence>